<sequence>MFVALVTQIAALNRYLDNELTARIYPRSVVKTLQSLMAV</sequence>
<dbReference type="AlphaFoldDB" id="G9EL99"/>
<protein>
    <submittedName>
        <fullName evidence="1">Uncharacterized protein</fullName>
    </submittedName>
</protein>
<organism evidence="1 2">
    <name type="scientific">Legionella drancourtii LLAP12</name>
    <dbReference type="NCBI Taxonomy" id="658187"/>
    <lineage>
        <taxon>Bacteria</taxon>
        <taxon>Pseudomonadati</taxon>
        <taxon>Pseudomonadota</taxon>
        <taxon>Gammaproteobacteria</taxon>
        <taxon>Legionellales</taxon>
        <taxon>Legionellaceae</taxon>
        <taxon>Legionella</taxon>
    </lineage>
</organism>
<proteinExistence type="predicted"/>
<keyword evidence="2" id="KW-1185">Reference proteome</keyword>
<dbReference type="EMBL" id="JH413808">
    <property type="protein sequence ID" value="EHL31988.1"/>
    <property type="molecule type" value="Genomic_DNA"/>
</dbReference>
<dbReference type="HOGENOM" id="CLU_3312032_0_0_6"/>
<evidence type="ECO:0000313" key="1">
    <source>
        <dbReference type="EMBL" id="EHL31988.1"/>
    </source>
</evidence>
<dbReference type="InParanoid" id="G9EL99"/>
<name>G9EL99_9GAMM</name>
<accession>G9EL99</accession>
<reference evidence="1 2" key="1">
    <citation type="journal article" date="2011" name="BMC Genomics">
        <title>Insight into cross-talk between intra-amoebal pathogens.</title>
        <authorList>
            <person name="Gimenez G."/>
            <person name="Bertelli C."/>
            <person name="Moliner C."/>
            <person name="Robert C."/>
            <person name="Raoult D."/>
            <person name="Fournier P.E."/>
            <person name="Greub G."/>
        </authorList>
    </citation>
    <scope>NUCLEOTIDE SEQUENCE [LARGE SCALE GENOMIC DNA]</scope>
    <source>
        <strain evidence="1 2">LLAP12</strain>
    </source>
</reference>
<gene>
    <name evidence="1" type="ORF">LDG_6159</name>
</gene>
<dbReference type="Proteomes" id="UP000002770">
    <property type="component" value="Unassembled WGS sequence"/>
</dbReference>
<evidence type="ECO:0000313" key="2">
    <source>
        <dbReference type="Proteomes" id="UP000002770"/>
    </source>
</evidence>